<dbReference type="InterPro" id="IPR021339">
    <property type="entry name" value="DUF2956"/>
</dbReference>
<sequence length="107" mass="12313">MAQQISTETKDEAMKIAKATQKPGQTKEQTKLIAQGIEKGIAEYKKRQKSKARDRDKQRKQALKEKQRQTIERADDQPEVTRGGSKMPWLLLALSWLGFIGFYLLNH</sequence>
<dbReference type="RefSeq" id="WP_160797361.1">
    <property type="nucleotide sequence ID" value="NZ_CANMWR010000031.1"/>
</dbReference>
<keyword evidence="2" id="KW-0472">Membrane</keyword>
<dbReference type="AlphaFoldDB" id="A0A6L7HZW3"/>
<dbReference type="Pfam" id="PF11169">
    <property type="entry name" value="DUF2956"/>
    <property type="match status" value="1"/>
</dbReference>
<keyword evidence="2" id="KW-1133">Transmembrane helix</keyword>
<gene>
    <name evidence="3" type="ORF">GNT65_14425</name>
</gene>
<dbReference type="EMBL" id="WRPA01000013">
    <property type="protein sequence ID" value="MXR69855.1"/>
    <property type="molecule type" value="Genomic_DNA"/>
</dbReference>
<evidence type="ECO:0000256" key="2">
    <source>
        <dbReference type="SAM" id="Phobius"/>
    </source>
</evidence>
<accession>A0A6L7HZW3</accession>
<evidence type="ECO:0000313" key="3">
    <source>
        <dbReference type="EMBL" id="MXR69855.1"/>
    </source>
</evidence>
<proteinExistence type="predicted"/>
<evidence type="ECO:0000313" key="4">
    <source>
        <dbReference type="Proteomes" id="UP000474778"/>
    </source>
</evidence>
<feature type="compositionally biased region" description="Basic and acidic residues" evidence="1">
    <location>
        <begin position="44"/>
        <end position="76"/>
    </location>
</feature>
<keyword evidence="2" id="KW-0812">Transmembrane</keyword>
<protein>
    <submittedName>
        <fullName evidence="3">DUF2956 family protein</fullName>
    </submittedName>
</protein>
<evidence type="ECO:0000256" key="1">
    <source>
        <dbReference type="SAM" id="MobiDB-lite"/>
    </source>
</evidence>
<reference evidence="3 4" key="1">
    <citation type="submission" date="2019-12" db="EMBL/GenBank/DDBJ databases">
        <title>Shewanella insulae sp. nov., isolated from a tidal flat.</title>
        <authorList>
            <person name="Yoon J.-H."/>
        </authorList>
    </citation>
    <scope>NUCLEOTIDE SEQUENCE [LARGE SCALE GENOMIC DNA]</scope>
    <source>
        <strain evidence="3 4">JBTF-M18</strain>
    </source>
</reference>
<feature type="region of interest" description="Disordered" evidence="1">
    <location>
        <begin position="44"/>
        <end position="83"/>
    </location>
</feature>
<dbReference type="Proteomes" id="UP000474778">
    <property type="component" value="Unassembled WGS sequence"/>
</dbReference>
<name>A0A6L7HZW3_9GAMM</name>
<feature type="transmembrane region" description="Helical" evidence="2">
    <location>
        <begin position="87"/>
        <end position="105"/>
    </location>
</feature>
<comment type="caution">
    <text evidence="3">The sequence shown here is derived from an EMBL/GenBank/DDBJ whole genome shotgun (WGS) entry which is preliminary data.</text>
</comment>
<organism evidence="3 4">
    <name type="scientific">Shewanella insulae</name>
    <dbReference type="NCBI Taxonomy" id="2681496"/>
    <lineage>
        <taxon>Bacteria</taxon>
        <taxon>Pseudomonadati</taxon>
        <taxon>Pseudomonadota</taxon>
        <taxon>Gammaproteobacteria</taxon>
        <taxon>Alteromonadales</taxon>
        <taxon>Shewanellaceae</taxon>
        <taxon>Shewanella</taxon>
    </lineage>
</organism>
<keyword evidence="4" id="KW-1185">Reference proteome</keyword>